<organism evidence="2 3">
    <name type="scientific">Globodera pallida</name>
    <name type="common">Potato cyst nematode worm</name>
    <name type="synonym">Heterodera pallida</name>
    <dbReference type="NCBI Taxonomy" id="36090"/>
    <lineage>
        <taxon>Eukaryota</taxon>
        <taxon>Metazoa</taxon>
        <taxon>Ecdysozoa</taxon>
        <taxon>Nematoda</taxon>
        <taxon>Chromadorea</taxon>
        <taxon>Rhabditida</taxon>
        <taxon>Tylenchina</taxon>
        <taxon>Tylenchomorpha</taxon>
        <taxon>Tylenchoidea</taxon>
        <taxon>Heteroderidae</taxon>
        <taxon>Heteroderinae</taxon>
        <taxon>Globodera</taxon>
    </lineage>
</organism>
<sequence>MAATCTQAGVGGPFSLILWMCADGIDKKECAELAINKAKRKGLTVTKNIVCKCPYGAEGEDFSNEKFEILPRPTSTLLTCKKGDLDSEENGGAYKDACSHDEDQYCYMASCAKGNNHVMTVWNCSPDTNCIAISAKVEETVNATVTCECRFGKANANLANENFTLPMVPTTTTQKPTTTTGKPTTTMDKRTTKADKVTPAADKPTTRADKPTTSADKSTNTTAEANVGVRAIIPVCSGVLMSIGHVLASVLPKLGVGGQLFNDL</sequence>
<dbReference type="WBParaSite" id="GPLIN_000313300">
    <property type="protein sequence ID" value="GPLIN_000313300"/>
    <property type="gene ID" value="GPLIN_000313300"/>
</dbReference>
<keyword evidence="2" id="KW-1185">Reference proteome</keyword>
<feature type="compositionally biased region" description="Polar residues" evidence="1">
    <location>
        <begin position="211"/>
        <end position="221"/>
    </location>
</feature>
<proteinExistence type="predicted"/>
<protein>
    <submittedName>
        <fullName evidence="3">Mucin-5AC-like</fullName>
    </submittedName>
</protein>
<feature type="region of interest" description="Disordered" evidence="1">
    <location>
        <begin position="167"/>
        <end position="221"/>
    </location>
</feature>
<evidence type="ECO:0000313" key="3">
    <source>
        <dbReference type="WBParaSite" id="GPLIN_000313300"/>
    </source>
</evidence>
<feature type="compositionally biased region" description="Low complexity" evidence="1">
    <location>
        <begin position="169"/>
        <end position="186"/>
    </location>
</feature>
<evidence type="ECO:0000313" key="2">
    <source>
        <dbReference type="Proteomes" id="UP000050741"/>
    </source>
</evidence>
<evidence type="ECO:0000256" key="1">
    <source>
        <dbReference type="SAM" id="MobiDB-lite"/>
    </source>
</evidence>
<reference evidence="2" key="1">
    <citation type="submission" date="2014-05" db="EMBL/GenBank/DDBJ databases">
        <title>The genome and life-stage specific transcriptomes of Globodera pallida elucidate key aspects of plant parasitism by a cyst nematode.</title>
        <authorList>
            <person name="Cotton J.A."/>
            <person name="Lilley C.J."/>
            <person name="Jones L.M."/>
            <person name="Kikuchi T."/>
            <person name="Reid A.J."/>
            <person name="Thorpe P."/>
            <person name="Tsai I.J."/>
            <person name="Beasley H."/>
            <person name="Blok V."/>
            <person name="Cock P.J.A."/>
            <person name="Van den Akker S.E."/>
            <person name="Holroyd N."/>
            <person name="Hunt M."/>
            <person name="Mantelin S."/>
            <person name="Naghra H."/>
            <person name="Pain A."/>
            <person name="Palomares-Rius J.E."/>
            <person name="Zarowiecki M."/>
            <person name="Berriman M."/>
            <person name="Jones J.T."/>
            <person name="Urwin P.E."/>
        </authorList>
    </citation>
    <scope>NUCLEOTIDE SEQUENCE [LARGE SCALE GENOMIC DNA]</scope>
    <source>
        <strain evidence="2">Lindley</strain>
    </source>
</reference>
<name>A0A183BR97_GLOPA</name>
<accession>A0A183BR97</accession>
<dbReference type="AlphaFoldDB" id="A0A183BR97"/>
<feature type="compositionally biased region" description="Basic and acidic residues" evidence="1">
    <location>
        <begin position="187"/>
        <end position="196"/>
    </location>
</feature>
<reference evidence="3" key="2">
    <citation type="submission" date="2016-06" db="UniProtKB">
        <authorList>
            <consortium name="WormBaseParasite"/>
        </authorList>
    </citation>
    <scope>IDENTIFICATION</scope>
</reference>
<dbReference type="Proteomes" id="UP000050741">
    <property type="component" value="Unassembled WGS sequence"/>
</dbReference>